<proteinExistence type="inferred from homology"/>
<dbReference type="Pfam" id="PF02776">
    <property type="entry name" value="TPP_enzyme_N"/>
    <property type="match status" value="1"/>
</dbReference>
<dbReference type="InterPro" id="IPR011766">
    <property type="entry name" value="TPP_enzyme_TPP-bd"/>
</dbReference>
<dbReference type="Pfam" id="PF02775">
    <property type="entry name" value="TPP_enzyme_C"/>
    <property type="match status" value="1"/>
</dbReference>
<dbReference type="Gene3D" id="3.40.50.1220">
    <property type="entry name" value="TPP-binding domain"/>
    <property type="match status" value="1"/>
</dbReference>
<dbReference type="Proteomes" id="UP001302274">
    <property type="component" value="Unassembled WGS sequence"/>
</dbReference>
<dbReference type="RefSeq" id="WP_323577698.1">
    <property type="nucleotide sequence ID" value="NZ_JAYGJQ010000002.1"/>
</dbReference>
<dbReference type="InterPro" id="IPR012000">
    <property type="entry name" value="Thiamin_PyroP_enz_cen_dom"/>
</dbReference>
<dbReference type="PANTHER" id="PTHR18968:SF13">
    <property type="entry name" value="ACETOLACTATE SYNTHASE CATALYTIC SUBUNIT, MITOCHONDRIAL"/>
    <property type="match status" value="1"/>
</dbReference>
<dbReference type="Gene3D" id="3.40.50.970">
    <property type="match status" value="2"/>
</dbReference>
<evidence type="ECO:0000259" key="6">
    <source>
        <dbReference type="Pfam" id="PF02776"/>
    </source>
</evidence>
<feature type="domain" description="Thiamine pyrophosphate enzyme TPP-binding" evidence="5">
    <location>
        <begin position="384"/>
        <end position="481"/>
    </location>
</feature>
<dbReference type="SUPFAM" id="SSF52518">
    <property type="entry name" value="Thiamin diphosphate-binding fold (THDP-binding)"/>
    <property type="match status" value="2"/>
</dbReference>
<dbReference type="InterPro" id="IPR029035">
    <property type="entry name" value="DHS-like_NAD/FAD-binding_dom"/>
</dbReference>
<dbReference type="InterPro" id="IPR045229">
    <property type="entry name" value="TPP_enz"/>
</dbReference>
<evidence type="ECO:0000259" key="5">
    <source>
        <dbReference type="Pfam" id="PF02775"/>
    </source>
</evidence>
<dbReference type="CDD" id="cd00568">
    <property type="entry name" value="TPP_enzymes"/>
    <property type="match status" value="1"/>
</dbReference>
<name>A0ABU5VX31_9BACT</name>
<evidence type="ECO:0000256" key="1">
    <source>
        <dbReference type="ARBA" id="ARBA00007812"/>
    </source>
</evidence>
<keyword evidence="2 3" id="KW-0786">Thiamine pyrophosphate</keyword>
<dbReference type="PANTHER" id="PTHR18968">
    <property type="entry name" value="THIAMINE PYROPHOSPHATE ENZYMES"/>
    <property type="match status" value="1"/>
</dbReference>
<comment type="caution">
    <text evidence="7">The sequence shown here is derived from an EMBL/GenBank/DDBJ whole genome shotgun (WGS) entry which is preliminary data.</text>
</comment>
<evidence type="ECO:0000256" key="3">
    <source>
        <dbReference type="RuleBase" id="RU362132"/>
    </source>
</evidence>
<reference evidence="7 8" key="1">
    <citation type="submission" date="2023-11" db="EMBL/GenBank/DDBJ databases">
        <title>A Novel Polar Bacteriovorax (B. antarcticus) Isolated from the Biocrust in Antarctica.</title>
        <authorList>
            <person name="Mun W."/>
            <person name="Choi S.Y."/>
            <person name="Mitchell R.J."/>
        </authorList>
    </citation>
    <scope>NUCLEOTIDE SEQUENCE [LARGE SCALE GENOMIC DNA]</scope>
    <source>
        <strain evidence="7 8">PP10</strain>
    </source>
</reference>
<gene>
    <name evidence="7" type="ORF">SHI21_15420</name>
</gene>
<dbReference type="EMBL" id="JAYGJQ010000002">
    <property type="protein sequence ID" value="MEA9357618.1"/>
    <property type="molecule type" value="Genomic_DNA"/>
</dbReference>
<dbReference type="CDD" id="cd07035">
    <property type="entry name" value="TPP_PYR_POX_like"/>
    <property type="match status" value="1"/>
</dbReference>
<dbReference type="InterPro" id="IPR012001">
    <property type="entry name" value="Thiamin_PyroP_enz_TPP-bd_dom"/>
</dbReference>
<evidence type="ECO:0000259" key="4">
    <source>
        <dbReference type="Pfam" id="PF00205"/>
    </source>
</evidence>
<keyword evidence="8" id="KW-1185">Reference proteome</keyword>
<organism evidence="7 8">
    <name type="scientific">Bacteriovorax antarcticus</name>
    <dbReference type="NCBI Taxonomy" id="3088717"/>
    <lineage>
        <taxon>Bacteria</taxon>
        <taxon>Pseudomonadati</taxon>
        <taxon>Bdellovibrionota</taxon>
        <taxon>Bacteriovoracia</taxon>
        <taxon>Bacteriovoracales</taxon>
        <taxon>Bacteriovoracaceae</taxon>
        <taxon>Bacteriovorax</taxon>
    </lineage>
</organism>
<comment type="similarity">
    <text evidence="1 3">Belongs to the TPP enzyme family.</text>
</comment>
<feature type="domain" description="Thiamine pyrophosphate enzyme N-terminal TPP-binding" evidence="6">
    <location>
        <begin position="3"/>
        <end position="112"/>
    </location>
</feature>
<accession>A0ABU5VX31</accession>
<sequence length="547" mass="61046">MLVKDYICRYLEELECQHVFGVSGANIEDLYSAIFKSKKVSVVLSKNEYNAGMMAIGSYISSKSVRAVLTTSGAGVLNTIPILAEGYSSKLPFVLISGTVPQNLEGKGAFQDTSGAGDTFDLSKMLDPCTHSVFNIREASEIPKAIIQAFARAKKSKRPTAVLIPKNIFNMEIPSHIMKEVHKEDVVEEWPLNFELAREFISRVLINKNESPLIILGEDLIHLKDLRNIQLFAKNLNGKIALTPVAKGFYDHLDSDFLGLTGVMGHDDVNAHLKTCHDVIVIGSKMDMLSRFSMEADFENKKVLHFNSEIQRSNLKSMERIEVLGDIEKNIFKLYQDFGFHNDFPAPAHTRHELEHTHHHHIDYTSAIALIGNELESDADVFVDAGNSGAFVIHDLKVRGEGLFYVSLGMGGMGNSIGASIGSAIESKKKTYVFLGDGSFLMHGLEIHTAIQHSLPMVFFIFNNNSHGMCSTRESIFLDGETGVNNFRPCYFGQGFDRIFPEVQSFEVNTMEELRFTMLKTKHPSMPCIVSINIDNHAKPPFRTFNK</sequence>
<dbReference type="Pfam" id="PF00205">
    <property type="entry name" value="TPP_enzyme_M"/>
    <property type="match status" value="1"/>
</dbReference>
<protein>
    <submittedName>
        <fullName evidence="7">Thiamine pyrophosphate-binding protein</fullName>
    </submittedName>
</protein>
<evidence type="ECO:0000313" key="7">
    <source>
        <dbReference type="EMBL" id="MEA9357618.1"/>
    </source>
</evidence>
<evidence type="ECO:0000256" key="2">
    <source>
        <dbReference type="ARBA" id="ARBA00023052"/>
    </source>
</evidence>
<evidence type="ECO:0000313" key="8">
    <source>
        <dbReference type="Proteomes" id="UP001302274"/>
    </source>
</evidence>
<feature type="domain" description="Thiamine pyrophosphate enzyme central" evidence="4">
    <location>
        <begin position="205"/>
        <end position="329"/>
    </location>
</feature>
<dbReference type="SUPFAM" id="SSF52467">
    <property type="entry name" value="DHS-like NAD/FAD-binding domain"/>
    <property type="match status" value="1"/>
</dbReference>
<dbReference type="InterPro" id="IPR029061">
    <property type="entry name" value="THDP-binding"/>
</dbReference>